<proteinExistence type="predicted"/>
<gene>
    <name evidence="2" type="ORF">BpHYR1_024906</name>
</gene>
<feature type="signal peptide" evidence="1">
    <location>
        <begin position="1"/>
        <end position="20"/>
    </location>
</feature>
<dbReference type="Proteomes" id="UP000276133">
    <property type="component" value="Unassembled WGS sequence"/>
</dbReference>
<organism evidence="2 3">
    <name type="scientific">Brachionus plicatilis</name>
    <name type="common">Marine rotifer</name>
    <name type="synonym">Brachionus muelleri</name>
    <dbReference type="NCBI Taxonomy" id="10195"/>
    <lineage>
        <taxon>Eukaryota</taxon>
        <taxon>Metazoa</taxon>
        <taxon>Spiralia</taxon>
        <taxon>Gnathifera</taxon>
        <taxon>Rotifera</taxon>
        <taxon>Eurotatoria</taxon>
        <taxon>Monogononta</taxon>
        <taxon>Pseudotrocha</taxon>
        <taxon>Ploima</taxon>
        <taxon>Brachionidae</taxon>
        <taxon>Brachionus</taxon>
    </lineage>
</organism>
<protein>
    <submittedName>
        <fullName evidence="2">Uncharacterized protein</fullName>
    </submittedName>
</protein>
<evidence type="ECO:0000313" key="3">
    <source>
        <dbReference type="Proteomes" id="UP000276133"/>
    </source>
</evidence>
<sequence>MNIFSNFILIFSFLNLTVTAQPLANPLNDLVNSLIEKLKPEFRRHRARFRPYRQQFGSPMIMARDTEKFNANLELCSAECIYTIDSLFCSGIDDQEEQVFVECESILKLNGTSFSLDNAFWISTMKLGYLNDQINLKFNLHAQIENKHKLKSNIQFIDNNHFEIFSLHLSDRSDENGIAVKEPKCFSKITKFFSILKRNDLSEKHRQRKSVRTLAKIVIL</sequence>
<comment type="caution">
    <text evidence="2">The sequence shown here is derived from an EMBL/GenBank/DDBJ whole genome shotgun (WGS) entry which is preliminary data.</text>
</comment>
<evidence type="ECO:0000256" key="1">
    <source>
        <dbReference type="SAM" id="SignalP"/>
    </source>
</evidence>
<dbReference type="OrthoDB" id="10494606at2759"/>
<name>A0A3M7QKD5_BRAPC</name>
<reference evidence="2 3" key="1">
    <citation type="journal article" date="2018" name="Sci. Rep.">
        <title>Genomic signatures of local adaptation to the degree of environmental predictability in rotifers.</title>
        <authorList>
            <person name="Franch-Gras L."/>
            <person name="Hahn C."/>
            <person name="Garcia-Roger E.M."/>
            <person name="Carmona M.J."/>
            <person name="Serra M."/>
            <person name="Gomez A."/>
        </authorList>
    </citation>
    <scope>NUCLEOTIDE SEQUENCE [LARGE SCALE GENOMIC DNA]</scope>
    <source>
        <strain evidence="2">HYR1</strain>
    </source>
</reference>
<evidence type="ECO:0000313" key="2">
    <source>
        <dbReference type="EMBL" id="RNA11574.1"/>
    </source>
</evidence>
<keyword evidence="1" id="KW-0732">Signal</keyword>
<dbReference type="EMBL" id="REGN01005919">
    <property type="protein sequence ID" value="RNA11574.1"/>
    <property type="molecule type" value="Genomic_DNA"/>
</dbReference>
<dbReference type="AlphaFoldDB" id="A0A3M7QKD5"/>
<keyword evidence="3" id="KW-1185">Reference proteome</keyword>
<accession>A0A3M7QKD5</accession>
<feature type="chain" id="PRO_5018088676" evidence="1">
    <location>
        <begin position="21"/>
        <end position="220"/>
    </location>
</feature>